<dbReference type="InterPro" id="IPR011723">
    <property type="entry name" value="Znf/thioredoxin_put"/>
</dbReference>
<dbReference type="Proteomes" id="UP000177583">
    <property type="component" value="Unassembled WGS sequence"/>
</dbReference>
<dbReference type="AlphaFoldDB" id="A0A1F6H0R5"/>
<evidence type="ECO:0000256" key="1">
    <source>
        <dbReference type="SAM" id="MobiDB-lite"/>
    </source>
</evidence>
<feature type="region of interest" description="Disordered" evidence="1">
    <location>
        <begin position="105"/>
        <end position="126"/>
    </location>
</feature>
<proteinExistence type="predicted"/>
<sequence>MPKGAGFVRCPHCAKATSISKPSKAVEVTCGSCDTHYAIPLAKFTDSKLVVTCKKCGNRFEVKKPSATAAKSAPQPDLDLEEDELPDSALAEDMEMDLGELDADSWDLEEEEPTEPGGIEADDEDFAQSDLIDEVDLPEDEDEDGPGDFGDLSGEDLITDEEKGLFLGDGPTPQKGQAASKSKKGKTGEAKSGSGKGRFLLVALLLLVLLAGAGGWWLMENPDFMAETTLAKFPVQFQPKQEVLVSIQEPLKGKWVKNSQVGAIFVLSGTLKNFYPPEAQLAQVQISGRLYDKDGKVIAAASNLAGRSLKPERIGEWNRPKLEAYSAFLPNDPGPTLDPSQPIPFQILFLDVKEGIQKLEAEITGLVKDGQPIQVR</sequence>
<keyword evidence="2" id="KW-0472">Membrane</keyword>
<feature type="region of interest" description="Disordered" evidence="1">
    <location>
        <begin position="163"/>
        <end position="193"/>
    </location>
</feature>
<reference evidence="4 5" key="1">
    <citation type="journal article" date="2016" name="Nat. Commun.">
        <title>Thousands of microbial genomes shed light on interconnected biogeochemical processes in an aquifer system.</title>
        <authorList>
            <person name="Anantharaman K."/>
            <person name="Brown C.T."/>
            <person name="Hug L.A."/>
            <person name="Sharon I."/>
            <person name="Castelle C.J."/>
            <person name="Probst A.J."/>
            <person name="Thomas B.C."/>
            <person name="Singh A."/>
            <person name="Wilkins M.J."/>
            <person name="Karaoz U."/>
            <person name="Brodie E.L."/>
            <person name="Williams K.H."/>
            <person name="Hubbard S.S."/>
            <person name="Banfield J.F."/>
        </authorList>
    </citation>
    <scope>NUCLEOTIDE SEQUENCE [LARGE SCALE GENOMIC DNA]</scope>
</reference>
<feature type="compositionally biased region" description="Low complexity" evidence="1">
    <location>
        <begin position="65"/>
        <end position="77"/>
    </location>
</feature>
<name>A0A1F6H0R5_9PROT</name>
<feature type="compositionally biased region" description="Acidic residues" evidence="1">
    <location>
        <begin position="136"/>
        <end position="146"/>
    </location>
</feature>
<organism evidence="4 5">
    <name type="scientific">Candidatus Lambdaproteobacteria bacterium RIFOXYD2_FULL_56_26</name>
    <dbReference type="NCBI Taxonomy" id="1817773"/>
    <lineage>
        <taxon>Bacteria</taxon>
        <taxon>Pseudomonadati</taxon>
        <taxon>Pseudomonadota</taxon>
        <taxon>Candidatus Lambdaproteobacteria</taxon>
    </lineage>
</organism>
<comment type="caution">
    <text evidence="4">The sequence shown here is derived from an EMBL/GenBank/DDBJ whole genome shotgun (WGS) entry which is preliminary data.</text>
</comment>
<feature type="region of interest" description="Disordered" evidence="1">
    <location>
        <begin position="136"/>
        <end position="155"/>
    </location>
</feature>
<feature type="region of interest" description="Disordered" evidence="1">
    <location>
        <begin position="64"/>
        <end position="92"/>
    </location>
</feature>
<evidence type="ECO:0000259" key="3">
    <source>
        <dbReference type="Pfam" id="PF13717"/>
    </source>
</evidence>
<dbReference type="Pfam" id="PF13717">
    <property type="entry name" value="Zn_ribbon_4"/>
    <property type="match status" value="1"/>
</dbReference>
<feature type="domain" description="Zinc finger/thioredoxin putative" evidence="3">
    <location>
        <begin position="28"/>
        <end position="60"/>
    </location>
</feature>
<dbReference type="EMBL" id="MFNF01000008">
    <property type="protein sequence ID" value="OGH03985.1"/>
    <property type="molecule type" value="Genomic_DNA"/>
</dbReference>
<feature type="transmembrane region" description="Helical" evidence="2">
    <location>
        <begin position="199"/>
        <end position="219"/>
    </location>
</feature>
<gene>
    <name evidence="4" type="ORF">A2557_11205</name>
</gene>
<protein>
    <recommendedName>
        <fullName evidence="3">Zinc finger/thioredoxin putative domain-containing protein</fullName>
    </recommendedName>
</protein>
<evidence type="ECO:0000313" key="5">
    <source>
        <dbReference type="Proteomes" id="UP000177583"/>
    </source>
</evidence>
<evidence type="ECO:0000313" key="4">
    <source>
        <dbReference type="EMBL" id="OGH03985.1"/>
    </source>
</evidence>
<keyword evidence="2" id="KW-1133">Transmembrane helix</keyword>
<accession>A0A1F6H0R5</accession>
<feature type="compositionally biased region" description="Acidic residues" evidence="1">
    <location>
        <begin position="78"/>
        <end position="92"/>
    </location>
</feature>
<keyword evidence="2" id="KW-0812">Transmembrane</keyword>
<evidence type="ECO:0000256" key="2">
    <source>
        <dbReference type="SAM" id="Phobius"/>
    </source>
</evidence>